<name>A0A672GCX8_SALFA</name>
<evidence type="ECO:0000256" key="1">
    <source>
        <dbReference type="ARBA" id="ARBA00023015"/>
    </source>
</evidence>
<dbReference type="GO" id="GO:0000978">
    <property type="term" value="F:RNA polymerase II cis-regulatory region sequence-specific DNA binding"/>
    <property type="evidence" value="ECO:0007669"/>
    <property type="project" value="TreeGrafter"/>
</dbReference>
<evidence type="ECO:0000259" key="6">
    <source>
        <dbReference type="PROSITE" id="PS50888"/>
    </source>
</evidence>
<accession>A0A672GCX8</accession>
<feature type="domain" description="BHLH" evidence="6">
    <location>
        <begin position="57"/>
        <end position="109"/>
    </location>
</feature>
<organism evidence="7 8">
    <name type="scientific">Salarias fasciatus</name>
    <name type="common">Jewelled blenny</name>
    <name type="synonym">Blennius fasciatus</name>
    <dbReference type="NCBI Taxonomy" id="181472"/>
    <lineage>
        <taxon>Eukaryota</taxon>
        <taxon>Metazoa</taxon>
        <taxon>Chordata</taxon>
        <taxon>Craniata</taxon>
        <taxon>Vertebrata</taxon>
        <taxon>Euteleostomi</taxon>
        <taxon>Actinopterygii</taxon>
        <taxon>Neopterygii</taxon>
        <taxon>Teleostei</taxon>
        <taxon>Neoteleostei</taxon>
        <taxon>Acanthomorphata</taxon>
        <taxon>Ovalentaria</taxon>
        <taxon>Blenniimorphae</taxon>
        <taxon>Blenniiformes</taxon>
        <taxon>Blennioidei</taxon>
        <taxon>Blenniidae</taxon>
        <taxon>Salariinae</taxon>
        <taxon>Salarias</taxon>
    </lineage>
</organism>
<dbReference type="InterPro" id="IPR036638">
    <property type="entry name" value="HLH_DNA-bd_sf"/>
</dbReference>
<evidence type="ECO:0000313" key="8">
    <source>
        <dbReference type="Proteomes" id="UP000472267"/>
    </source>
</evidence>
<evidence type="ECO:0000256" key="5">
    <source>
        <dbReference type="SAM" id="MobiDB-lite"/>
    </source>
</evidence>
<evidence type="ECO:0000313" key="7">
    <source>
        <dbReference type="Ensembl" id="ENSSFAP00005016693.1"/>
    </source>
</evidence>
<dbReference type="Ensembl" id="ENSSFAT00005017346.1">
    <property type="protein sequence ID" value="ENSSFAP00005016693.1"/>
    <property type="gene ID" value="ENSSFAG00005008842.1"/>
</dbReference>
<dbReference type="PROSITE" id="PS50888">
    <property type="entry name" value="BHLH"/>
    <property type="match status" value="1"/>
</dbReference>
<dbReference type="InterPro" id="IPR040238">
    <property type="entry name" value="TAL-like"/>
</dbReference>
<dbReference type="GO" id="GO:0000981">
    <property type="term" value="F:DNA-binding transcription factor activity, RNA polymerase II-specific"/>
    <property type="evidence" value="ECO:0007669"/>
    <property type="project" value="InterPro"/>
</dbReference>
<dbReference type="InParanoid" id="A0A672GCX8"/>
<keyword evidence="8" id="KW-1185">Reference proteome</keyword>
<proteinExistence type="predicted"/>
<keyword evidence="1" id="KW-0805">Transcription regulation</keyword>
<dbReference type="FunFam" id="4.10.280.10:FF:000015">
    <property type="entry name" value="T-cell acute lymphocytic leukemia 1"/>
    <property type="match status" value="1"/>
</dbReference>
<dbReference type="CDD" id="cd11413">
    <property type="entry name" value="bHLH_TS_TAL_LYL"/>
    <property type="match status" value="1"/>
</dbReference>
<feature type="region of interest" description="Disordered" evidence="5">
    <location>
        <begin position="116"/>
        <end position="159"/>
    </location>
</feature>
<feature type="compositionally biased region" description="Basic and acidic residues" evidence="5">
    <location>
        <begin position="145"/>
        <end position="159"/>
    </location>
</feature>
<dbReference type="SMART" id="SM00353">
    <property type="entry name" value="HLH"/>
    <property type="match status" value="1"/>
</dbReference>
<dbReference type="InterPro" id="IPR011598">
    <property type="entry name" value="bHLH_dom"/>
</dbReference>
<protein>
    <recommendedName>
        <fullName evidence="4">Stem cell protein</fullName>
    </recommendedName>
</protein>
<keyword evidence="3" id="KW-0804">Transcription</keyword>
<dbReference type="PANTHER" id="PTHR13864">
    <property type="entry name" value="T-CELL ACUTE LYMPHOCYTIC LEUKEMIA/STEM CELL LEUKEMIA-RELATED"/>
    <property type="match status" value="1"/>
</dbReference>
<evidence type="ECO:0000256" key="4">
    <source>
        <dbReference type="ARBA" id="ARBA00075195"/>
    </source>
</evidence>
<reference evidence="7" key="3">
    <citation type="submission" date="2025-09" db="UniProtKB">
        <authorList>
            <consortium name="Ensembl"/>
        </authorList>
    </citation>
    <scope>IDENTIFICATION</scope>
</reference>
<dbReference type="GO" id="GO:0046983">
    <property type="term" value="F:protein dimerization activity"/>
    <property type="evidence" value="ECO:0007669"/>
    <property type="project" value="InterPro"/>
</dbReference>
<dbReference type="AlphaFoldDB" id="A0A672GCX8"/>
<reference evidence="7" key="1">
    <citation type="submission" date="2019-06" db="EMBL/GenBank/DDBJ databases">
        <authorList>
            <consortium name="Wellcome Sanger Institute Data Sharing"/>
        </authorList>
    </citation>
    <scope>NUCLEOTIDE SEQUENCE [LARGE SCALE GENOMIC DNA]</scope>
</reference>
<evidence type="ECO:0000256" key="3">
    <source>
        <dbReference type="ARBA" id="ARBA00023163"/>
    </source>
</evidence>
<feature type="compositionally biased region" description="Acidic residues" evidence="5">
    <location>
        <begin position="132"/>
        <end position="144"/>
    </location>
</feature>
<dbReference type="SUPFAM" id="SSF47459">
    <property type="entry name" value="HLH, helix-loop-helix DNA-binding domain"/>
    <property type="match status" value="1"/>
</dbReference>
<dbReference type="Gene3D" id="4.10.280.10">
    <property type="entry name" value="Helix-loop-helix DNA-binding domain"/>
    <property type="match status" value="1"/>
</dbReference>
<keyword evidence="2" id="KW-0238">DNA-binding</keyword>
<dbReference type="OMA" id="CCCCHAD"/>
<dbReference type="PANTHER" id="PTHR13864:SF27">
    <property type="entry name" value="T-CELL ACUTE LYMPHOCYTIC LEUKEMIA PROTEIN 1 HOMOLOG"/>
    <property type="match status" value="1"/>
</dbReference>
<reference evidence="7" key="2">
    <citation type="submission" date="2025-08" db="UniProtKB">
        <authorList>
            <consortium name="Ensembl"/>
        </authorList>
    </citation>
    <scope>IDENTIFICATION</scope>
</reference>
<sequence>EKVLESSTLASCGLSAPRCCCCHADLLHQGAAVMTSRCSPGLSERPSGLVPPAGGPPLRVYTNSRERWRQRNVNGAFTELRRLLPTHPPDRKLSKKEVLSRALRYISFLDQLLSDQDHQRRAAAPRHRADSVEEEEEEEEEEEQESRGDVLQELHLDSW</sequence>
<evidence type="ECO:0000256" key="2">
    <source>
        <dbReference type="ARBA" id="ARBA00023125"/>
    </source>
</evidence>
<dbReference type="Proteomes" id="UP000472267">
    <property type="component" value="Chromosome 23"/>
</dbReference>
<dbReference type="Pfam" id="PF00010">
    <property type="entry name" value="HLH"/>
    <property type="match status" value="1"/>
</dbReference>